<keyword evidence="1" id="KW-1133">Transmembrane helix</keyword>
<keyword evidence="1" id="KW-0812">Transmembrane</keyword>
<dbReference type="STRING" id="1123755.SAMN05444714_0680"/>
<dbReference type="RefSeq" id="WP_131802536.1">
    <property type="nucleotide sequence ID" value="NZ_FOZM01000001.1"/>
</dbReference>
<accession>A0A1I6LMH0</accession>
<evidence type="ECO:0000256" key="1">
    <source>
        <dbReference type="SAM" id="Phobius"/>
    </source>
</evidence>
<feature type="transmembrane region" description="Helical" evidence="1">
    <location>
        <begin position="148"/>
        <end position="181"/>
    </location>
</feature>
<dbReference type="Proteomes" id="UP000198926">
    <property type="component" value="Unassembled WGS sequence"/>
</dbReference>
<organism evidence="2 3">
    <name type="scientific">Yoonia litorea</name>
    <dbReference type="NCBI Taxonomy" id="1123755"/>
    <lineage>
        <taxon>Bacteria</taxon>
        <taxon>Pseudomonadati</taxon>
        <taxon>Pseudomonadota</taxon>
        <taxon>Alphaproteobacteria</taxon>
        <taxon>Rhodobacterales</taxon>
        <taxon>Paracoccaceae</taxon>
        <taxon>Yoonia</taxon>
    </lineage>
</organism>
<gene>
    <name evidence="2" type="ORF">SAMN05444714_0680</name>
</gene>
<reference evidence="2 3" key="1">
    <citation type="submission" date="2016-10" db="EMBL/GenBank/DDBJ databases">
        <authorList>
            <person name="de Groot N.N."/>
        </authorList>
    </citation>
    <scope>NUCLEOTIDE SEQUENCE [LARGE SCALE GENOMIC DNA]</scope>
    <source>
        <strain evidence="2 3">DSM 29433</strain>
    </source>
</reference>
<name>A0A1I6LMH0_9RHOB</name>
<evidence type="ECO:0000313" key="3">
    <source>
        <dbReference type="Proteomes" id="UP000198926"/>
    </source>
</evidence>
<keyword evidence="3" id="KW-1185">Reference proteome</keyword>
<protein>
    <submittedName>
        <fullName evidence="2">Uncharacterized protein</fullName>
    </submittedName>
</protein>
<evidence type="ECO:0000313" key="2">
    <source>
        <dbReference type="EMBL" id="SFS04480.1"/>
    </source>
</evidence>
<dbReference type="OrthoDB" id="196672at2"/>
<sequence>MKPTKSDRRLWHRLEGYSFHERPLTRSLVDRLVEETGHSVDVCYTLVEEYRRYMYLAGSSSEPLSPSPIVDLVWRMHAEDKKAYYDDFCPRILGRTLYRPEGEAAPLPLQDDPDYVRTLEYYAQEFGRPQVQYWPDPDYTLERLSHFVFWMIAFAAFVLAAVFSSLIFAAFGFAVVLSILFLRWKLSSLPLSNQSFEGK</sequence>
<dbReference type="AlphaFoldDB" id="A0A1I6LMH0"/>
<keyword evidence="1" id="KW-0472">Membrane</keyword>
<dbReference type="EMBL" id="FOZM01000001">
    <property type="protein sequence ID" value="SFS04480.1"/>
    <property type="molecule type" value="Genomic_DNA"/>
</dbReference>
<proteinExistence type="predicted"/>